<evidence type="ECO:0000313" key="5">
    <source>
        <dbReference type="Proteomes" id="UP000812966"/>
    </source>
</evidence>
<feature type="domain" description="GATA-type" evidence="3">
    <location>
        <begin position="951"/>
        <end position="1004"/>
    </location>
</feature>
<feature type="region of interest" description="Disordered" evidence="2">
    <location>
        <begin position="558"/>
        <end position="592"/>
    </location>
</feature>
<accession>A0A8K0JJJ5</accession>
<comment type="caution">
    <text evidence="4">The sequence shown here is derived from an EMBL/GenBank/DDBJ whole genome shotgun (WGS) entry which is preliminary data.</text>
</comment>
<evidence type="ECO:0000256" key="2">
    <source>
        <dbReference type="SAM" id="MobiDB-lite"/>
    </source>
</evidence>
<feature type="region of interest" description="Disordered" evidence="2">
    <location>
        <begin position="909"/>
        <end position="945"/>
    </location>
</feature>
<dbReference type="InterPro" id="IPR013088">
    <property type="entry name" value="Znf_NHR/GATA"/>
</dbReference>
<feature type="compositionally biased region" description="Polar residues" evidence="2">
    <location>
        <begin position="1096"/>
        <end position="1135"/>
    </location>
</feature>
<feature type="compositionally biased region" description="Pro residues" evidence="2">
    <location>
        <begin position="1"/>
        <end position="12"/>
    </location>
</feature>
<dbReference type="EMBL" id="JABELV010000080">
    <property type="protein sequence ID" value="KAG7531890.1"/>
    <property type="molecule type" value="Genomic_DNA"/>
</dbReference>
<dbReference type="InterPro" id="IPR000679">
    <property type="entry name" value="Znf_GATA"/>
</dbReference>
<dbReference type="AlphaFoldDB" id="A0A8K0JJJ5"/>
<name>A0A8K0JJJ5_9TREE</name>
<feature type="compositionally biased region" description="Low complexity" evidence="2">
    <location>
        <begin position="201"/>
        <end position="214"/>
    </location>
</feature>
<dbReference type="Gene3D" id="3.30.50.10">
    <property type="entry name" value="Erythroid Transcription Factor GATA-1, subunit A"/>
    <property type="match status" value="1"/>
</dbReference>
<keyword evidence="1" id="KW-0863">Zinc-finger</keyword>
<dbReference type="SUPFAM" id="SSF57716">
    <property type="entry name" value="Glucocorticoid receptor-like (DNA-binding domain)"/>
    <property type="match status" value="1"/>
</dbReference>
<feature type="compositionally biased region" description="Basic and acidic residues" evidence="2">
    <location>
        <begin position="995"/>
        <end position="1006"/>
    </location>
</feature>
<keyword evidence="5" id="KW-1185">Reference proteome</keyword>
<feature type="compositionally biased region" description="Basic and acidic residues" evidence="2">
    <location>
        <begin position="215"/>
        <end position="225"/>
    </location>
</feature>
<feature type="compositionally biased region" description="Polar residues" evidence="2">
    <location>
        <begin position="933"/>
        <end position="945"/>
    </location>
</feature>
<evidence type="ECO:0000256" key="1">
    <source>
        <dbReference type="PROSITE-ProRule" id="PRU00094"/>
    </source>
</evidence>
<feature type="region of interest" description="Disordered" evidence="2">
    <location>
        <begin position="1"/>
        <end position="23"/>
    </location>
</feature>
<gene>
    <name evidence="4" type="ORF">FFLO_04036</name>
</gene>
<protein>
    <recommendedName>
        <fullName evidence="3">GATA-type domain-containing protein</fullName>
    </recommendedName>
</protein>
<feature type="compositionally biased region" description="Basic residues" evidence="2">
    <location>
        <begin position="1157"/>
        <end position="1169"/>
    </location>
</feature>
<reference evidence="4" key="1">
    <citation type="submission" date="2020-04" db="EMBL/GenBank/DDBJ databases">
        <title>Analysis of mating type loci in Filobasidium floriforme.</title>
        <authorList>
            <person name="Nowrousian M."/>
        </authorList>
    </citation>
    <scope>NUCLEOTIDE SEQUENCE</scope>
    <source>
        <strain evidence="4">CBS 6242</strain>
    </source>
</reference>
<evidence type="ECO:0000313" key="4">
    <source>
        <dbReference type="EMBL" id="KAG7531890.1"/>
    </source>
</evidence>
<organism evidence="4 5">
    <name type="scientific">Filobasidium floriforme</name>
    <dbReference type="NCBI Taxonomy" id="5210"/>
    <lineage>
        <taxon>Eukaryota</taxon>
        <taxon>Fungi</taxon>
        <taxon>Dikarya</taxon>
        <taxon>Basidiomycota</taxon>
        <taxon>Agaricomycotina</taxon>
        <taxon>Tremellomycetes</taxon>
        <taxon>Filobasidiales</taxon>
        <taxon>Filobasidiaceae</taxon>
        <taxon>Filobasidium</taxon>
    </lineage>
</organism>
<dbReference type="PROSITE" id="PS50114">
    <property type="entry name" value="GATA_ZN_FINGER_2"/>
    <property type="match status" value="1"/>
</dbReference>
<keyword evidence="1" id="KW-0862">Zinc</keyword>
<feature type="region of interest" description="Disordered" evidence="2">
    <location>
        <begin position="192"/>
        <end position="231"/>
    </location>
</feature>
<proteinExistence type="predicted"/>
<evidence type="ECO:0000259" key="3">
    <source>
        <dbReference type="PROSITE" id="PS50114"/>
    </source>
</evidence>
<dbReference type="GO" id="GO:0043565">
    <property type="term" value="F:sequence-specific DNA binding"/>
    <property type="evidence" value="ECO:0007669"/>
    <property type="project" value="InterPro"/>
</dbReference>
<dbReference type="GO" id="GO:0006355">
    <property type="term" value="P:regulation of DNA-templated transcription"/>
    <property type="evidence" value="ECO:0007669"/>
    <property type="project" value="InterPro"/>
</dbReference>
<keyword evidence="1" id="KW-0479">Metal-binding</keyword>
<dbReference type="GO" id="GO:0008270">
    <property type="term" value="F:zinc ion binding"/>
    <property type="evidence" value="ECO:0007669"/>
    <property type="project" value="UniProtKB-KW"/>
</dbReference>
<sequence>MDQPPYPGPPNPSSYSFPTSQEPFSTAPFASILGHLPLQYQRHQQYPQHQRQHVHSTRVHVQALKRPEVYQDTSRYVLERMEVVGAGVGSREDGAKSRFSIGYYGDHPAVYASRTPRPILNPDPTPASNSNADQNVDMEMYQRHARPKVKTQAYPQLAHSRPQPQPVLMPHQAPSQPLSVATNFAEWARNLPSPPPWTRQTAAAAGGTGSSESGDGLREDGRWNHSGENGNGNDNVAVYAITEAGVQAGMQVENRQGSARRKAGSDAAPGFYVFPGDTSTYSSAHPNATRAGTRTSTPAPALDLLVQISTSTLPGYSNLLSSQPLSTQTPSTIFCRCREGTGSNQVDASTCTCLSEQAGASALMGLMTTAPHPSVHLSHASALSPGHGQVQPQLQMQTRTQMTTPRLSNTHSNLVGWNDMGASTSATVAMPSMIEMESRFQGGSAQSQLQSIPSVGSTQITALRMASGVNMGMGQVLELVTGSGPGTDSNTIPSAEVNGIVDAASQAEKCLDPFPHGLYGVKSWKSNGSDSQSKDQVRSIKDALSGVDETFLLGSGNEAMGVKQSSLQRNEPPRDKGRSRANRSVSSMSLKADIGWPGEDGLSTPVPYYQLDDLFQDQPHDWQRQLSSLDAGKDTGKLMPSTSASTPGCNSGQFAMATSAASCSGTSALSGWNQNPNASILSQKWDDPAMIYQLDMIKTSKGKGEKVSFADLSAAYIHQRSGTMQTTLAGSSVSTPNLANSDPTFSSSIPDVVNRPPSISDGSTEMGDWAGQIDYGVYAPSTSQYSEHVPTLTDGSSVETSWSCSTPWDVGNTDALVAQAGPLDADFDVYSSGLLDTSEMEETDDNKDIVLPELDASLLPMNVGTPMMLYRGADAIDDASFCPVPAAWDARNADVTAYYESFKAMPNALQSGQPEDKASNISDSSPAVAVNHNKPNGSVAQNNTSNSEVIPGKVLECENCKTTTTALWGKGPADEVLCNLCSVASQLKGKRRDAKSKELQRKNKVLEEEECGPSANGDSALTDSPFDGAICEDQQEPPAGTDPSRQVFSSTSTPSSSKFLITTVKTSRPARIGKRRTTKPPGTGRQSPRGIDKSSRNVVQTTPELVSSPTPTACDQLALTPTSNPVTKNSIITTRTRAKRTLPEDTTPSNEPIAQPKKQRKKKATKPKK</sequence>
<dbReference type="SMART" id="SM00401">
    <property type="entry name" value="ZnF_GATA"/>
    <property type="match status" value="1"/>
</dbReference>
<feature type="region of interest" description="Disordered" evidence="2">
    <location>
        <begin position="989"/>
        <end position="1169"/>
    </location>
</feature>
<dbReference type="Proteomes" id="UP000812966">
    <property type="component" value="Unassembled WGS sequence"/>
</dbReference>
<dbReference type="Pfam" id="PF00320">
    <property type="entry name" value="GATA"/>
    <property type="match status" value="1"/>
</dbReference>
<feature type="compositionally biased region" description="Polar residues" evidence="2">
    <location>
        <begin position="909"/>
        <end position="925"/>
    </location>
</feature>